<evidence type="ECO:0000256" key="6">
    <source>
        <dbReference type="SAM" id="Phobius"/>
    </source>
</evidence>
<organism evidence="8 9">
    <name type="scientific">Lingula anatina</name>
    <name type="common">Brachiopod</name>
    <name type="synonym">Lingula unguis</name>
    <dbReference type="NCBI Taxonomy" id="7574"/>
    <lineage>
        <taxon>Eukaryota</taxon>
        <taxon>Metazoa</taxon>
        <taxon>Spiralia</taxon>
        <taxon>Lophotrochozoa</taxon>
        <taxon>Brachiopoda</taxon>
        <taxon>Linguliformea</taxon>
        <taxon>Lingulata</taxon>
        <taxon>Lingulida</taxon>
        <taxon>Linguloidea</taxon>
        <taxon>Lingulidae</taxon>
        <taxon>Lingula</taxon>
    </lineage>
</organism>
<evidence type="ECO:0000313" key="9">
    <source>
        <dbReference type="RefSeq" id="XP_013393494.2"/>
    </source>
</evidence>
<dbReference type="RefSeq" id="XP_023931661.1">
    <property type="nucleotide sequence ID" value="XM_024075893.1"/>
</dbReference>
<comment type="subcellular location">
    <subcellularLocation>
        <location evidence="1">Membrane</location>
    </subcellularLocation>
</comment>
<dbReference type="Proteomes" id="UP000085678">
    <property type="component" value="Unplaced"/>
</dbReference>
<reference evidence="9 10" key="1">
    <citation type="submission" date="2025-04" db="UniProtKB">
        <authorList>
            <consortium name="RefSeq"/>
        </authorList>
    </citation>
    <scope>IDENTIFICATION</scope>
    <source>
        <tissue evidence="9 10">Gonads</tissue>
    </source>
</reference>
<gene>
    <name evidence="9 10 11 12 13 14 15" type="primary">LOC106161169</name>
</gene>
<feature type="transmembrane region" description="Helical" evidence="6">
    <location>
        <begin position="210"/>
        <end position="231"/>
    </location>
</feature>
<comment type="similarity">
    <text evidence="5">Belongs to the G-protein coupled receptor 1 family.</text>
</comment>
<evidence type="ECO:0000313" key="15">
    <source>
        <dbReference type="RefSeq" id="XP_023931665.1"/>
    </source>
</evidence>
<dbReference type="RefSeq" id="XP_023931663.1">
    <property type="nucleotide sequence ID" value="XM_024075895.1"/>
</dbReference>
<dbReference type="GeneID" id="106161169"/>
<dbReference type="Pfam" id="PF10328">
    <property type="entry name" value="7TM_GPCR_Srx"/>
    <property type="match status" value="1"/>
</dbReference>
<evidence type="ECO:0000256" key="3">
    <source>
        <dbReference type="ARBA" id="ARBA00022989"/>
    </source>
</evidence>
<dbReference type="PROSITE" id="PS50262">
    <property type="entry name" value="G_PROTEIN_RECEP_F1_2"/>
    <property type="match status" value="1"/>
</dbReference>
<sequence>MEEANVTNASWPYIHQFQTAVTAGNHYVFPGTEDVLVAVGMLLTNTSTETLKPFDLCNMHGKHMDLDVNLTRSPIYEATLSAHRAYTLSHQLYIWLLPVVILFGTVGNVLSFLVVRRHKKMQNFPIRIYISVLSVADTLVLYLSGFRYWVGKVTGADIKMLNDLFCAVFGGFLYHFVRHLAVWTVVVVTCERFLLLTFPTQTFTVLRRPMVIMAVLSAVIAVIDSSTLFTFRITDDCVFNDGSTTMTIQHRCVANMTVARSIWPWIDFSMYCFIPVTILCFMNIAIMFGLFRADTKRDMCKYNAIVAHSRYHSHRKFARTSSTASCESTASKLSYGKPANKKGYFTVMPLVVSTTLILLTTPITVLEIIYSDIKTADPHVVSVIRLIRTITFLLMYVNHSINLLLYVITGRTFRKELCNMFPCTTSCREQQRSNSSRDLATFNVSKNRKTKINV</sequence>
<evidence type="ECO:0000259" key="7">
    <source>
        <dbReference type="PROSITE" id="PS50262"/>
    </source>
</evidence>
<dbReference type="GO" id="GO:0016020">
    <property type="term" value="C:membrane"/>
    <property type="evidence" value="ECO:0007669"/>
    <property type="project" value="UniProtKB-SubCell"/>
</dbReference>
<feature type="transmembrane region" description="Helical" evidence="6">
    <location>
        <begin position="268"/>
        <end position="291"/>
    </location>
</feature>
<evidence type="ECO:0000256" key="5">
    <source>
        <dbReference type="RuleBase" id="RU000688"/>
    </source>
</evidence>
<dbReference type="RefSeq" id="XP_023931662.1">
    <property type="nucleotide sequence ID" value="XM_024075894.1"/>
</dbReference>
<keyword evidence="2 5" id="KW-0812">Transmembrane</keyword>
<feature type="transmembrane region" description="Helical" evidence="6">
    <location>
        <begin position="126"/>
        <end position="150"/>
    </location>
</feature>
<evidence type="ECO:0000313" key="13">
    <source>
        <dbReference type="RefSeq" id="XP_023931663.1"/>
    </source>
</evidence>
<evidence type="ECO:0000256" key="4">
    <source>
        <dbReference type="ARBA" id="ARBA00023136"/>
    </source>
</evidence>
<dbReference type="InterPro" id="IPR019430">
    <property type="entry name" value="7TM_GPCR_serpentine_rcpt_Srx"/>
</dbReference>
<feature type="domain" description="G-protein coupled receptors family 1 profile" evidence="7">
    <location>
        <begin position="107"/>
        <end position="406"/>
    </location>
</feature>
<dbReference type="PANTHER" id="PTHR46641">
    <property type="entry name" value="FMRFAMIDE RECEPTOR-RELATED"/>
    <property type="match status" value="1"/>
</dbReference>
<dbReference type="OrthoDB" id="9990906at2759"/>
<feature type="transmembrane region" description="Helical" evidence="6">
    <location>
        <begin position="92"/>
        <end position="114"/>
    </location>
</feature>
<dbReference type="RefSeq" id="XP_023931665.1">
    <property type="nucleotide sequence ID" value="XM_024075897.1"/>
</dbReference>
<keyword evidence="3 6" id="KW-1133">Transmembrane helix</keyword>
<evidence type="ECO:0000313" key="11">
    <source>
        <dbReference type="RefSeq" id="XP_023931661.1"/>
    </source>
</evidence>
<keyword evidence="5" id="KW-0297">G-protein coupled receptor</keyword>
<dbReference type="RefSeq" id="XP_023931660.1">
    <property type="nucleotide sequence ID" value="XM_024075892.1"/>
</dbReference>
<dbReference type="InterPro" id="IPR052954">
    <property type="entry name" value="GPCR-Ligand_Int"/>
</dbReference>
<evidence type="ECO:0000313" key="14">
    <source>
        <dbReference type="RefSeq" id="XP_023931664.1"/>
    </source>
</evidence>
<evidence type="ECO:0000313" key="10">
    <source>
        <dbReference type="RefSeq" id="XP_023931660.1"/>
    </source>
</evidence>
<evidence type="ECO:0000256" key="1">
    <source>
        <dbReference type="ARBA" id="ARBA00004370"/>
    </source>
</evidence>
<keyword evidence="5" id="KW-0675">Receptor</keyword>
<dbReference type="PANTHER" id="PTHR46641:SF25">
    <property type="entry name" value="CNMAMIDE RECEPTOR-RELATED"/>
    <property type="match status" value="1"/>
</dbReference>
<keyword evidence="4 6" id="KW-0472">Membrane</keyword>
<dbReference type="PRINTS" id="PR00237">
    <property type="entry name" value="GPCRRHODOPSN"/>
</dbReference>
<evidence type="ECO:0000313" key="12">
    <source>
        <dbReference type="RefSeq" id="XP_023931662.1"/>
    </source>
</evidence>
<dbReference type="RefSeq" id="XP_013393494.2">
    <property type="nucleotide sequence ID" value="XM_013538040.2"/>
</dbReference>
<dbReference type="SUPFAM" id="SSF81321">
    <property type="entry name" value="Family A G protein-coupled receptor-like"/>
    <property type="match status" value="1"/>
</dbReference>
<name>A0A1S3I7Z2_LINAN</name>
<keyword evidence="8" id="KW-1185">Reference proteome</keyword>
<evidence type="ECO:0000256" key="2">
    <source>
        <dbReference type="ARBA" id="ARBA00022692"/>
    </source>
</evidence>
<proteinExistence type="inferred from homology"/>
<dbReference type="RefSeq" id="XP_023931664.1">
    <property type="nucleotide sequence ID" value="XM_024075896.1"/>
</dbReference>
<dbReference type="AlphaFoldDB" id="A0A1S3I7Z2"/>
<evidence type="ECO:0000313" key="8">
    <source>
        <dbReference type="Proteomes" id="UP000085678"/>
    </source>
</evidence>
<dbReference type="PROSITE" id="PS00237">
    <property type="entry name" value="G_PROTEIN_RECEP_F1_1"/>
    <property type="match status" value="1"/>
</dbReference>
<dbReference type="KEGG" id="lak:106161169"/>
<keyword evidence="5" id="KW-0807">Transducer</keyword>
<dbReference type="InterPro" id="IPR017452">
    <property type="entry name" value="GPCR_Rhodpsn_7TM"/>
</dbReference>
<dbReference type="Gene3D" id="1.20.1070.10">
    <property type="entry name" value="Rhodopsin 7-helix transmembrane proteins"/>
    <property type="match status" value="1"/>
</dbReference>
<protein>
    <submittedName>
        <fullName evidence="9 10">Neuromedin-U receptor 2-like</fullName>
    </submittedName>
</protein>
<feature type="transmembrane region" description="Helical" evidence="6">
    <location>
        <begin position="344"/>
        <end position="366"/>
    </location>
</feature>
<feature type="transmembrane region" description="Helical" evidence="6">
    <location>
        <begin position="386"/>
        <end position="408"/>
    </location>
</feature>
<dbReference type="InterPro" id="IPR000276">
    <property type="entry name" value="GPCR_Rhodpsn"/>
</dbReference>
<dbReference type="GO" id="GO:0004930">
    <property type="term" value="F:G protein-coupled receptor activity"/>
    <property type="evidence" value="ECO:0007669"/>
    <property type="project" value="UniProtKB-KW"/>
</dbReference>
<accession>A0A1S3I7Z2</accession>